<evidence type="ECO:0000313" key="4">
    <source>
        <dbReference type="Proteomes" id="UP000237846"/>
    </source>
</evidence>
<feature type="domain" description="DUF397" evidence="2">
    <location>
        <begin position="4"/>
        <end position="56"/>
    </location>
</feature>
<proteinExistence type="predicted"/>
<dbReference type="OrthoDB" id="4301277at2"/>
<feature type="region of interest" description="Disordered" evidence="1">
    <location>
        <begin position="1"/>
        <end position="31"/>
    </location>
</feature>
<sequence length="60" mass="6799">MAEAVWHKSSYSNQSGSCVEVRTSADQADVRDTKNPQADYLTFDRTEWSVFIRAVQSDTL</sequence>
<dbReference type="Proteomes" id="UP000237846">
    <property type="component" value="Unassembled WGS sequence"/>
</dbReference>
<name>A0A2T0QCC6_9ACTN</name>
<organism evidence="3 4">
    <name type="scientific">Allonocardiopsis opalescens</name>
    <dbReference type="NCBI Taxonomy" id="1144618"/>
    <lineage>
        <taxon>Bacteria</taxon>
        <taxon>Bacillati</taxon>
        <taxon>Actinomycetota</taxon>
        <taxon>Actinomycetes</taxon>
        <taxon>Streptosporangiales</taxon>
        <taxon>Allonocardiopsis</taxon>
    </lineage>
</organism>
<dbReference type="EMBL" id="PVZC01000001">
    <property type="protein sequence ID" value="PRY01569.1"/>
    <property type="molecule type" value="Genomic_DNA"/>
</dbReference>
<evidence type="ECO:0000256" key="1">
    <source>
        <dbReference type="SAM" id="MobiDB-lite"/>
    </source>
</evidence>
<comment type="caution">
    <text evidence="3">The sequence shown here is derived from an EMBL/GenBank/DDBJ whole genome shotgun (WGS) entry which is preliminary data.</text>
</comment>
<reference evidence="3 4" key="1">
    <citation type="submission" date="2018-03" db="EMBL/GenBank/DDBJ databases">
        <title>Genomic Encyclopedia of Archaeal and Bacterial Type Strains, Phase II (KMG-II): from individual species to whole genera.</title>
        <authorList>
            <person name="Goeker M."/>
        </authorList>
    </citation>
    <scope>NUCLEOTIDE SEQUENCE [LARGE SCALE GENOMIC DNA]</scope>
    <source>
        <strain evidence="3 4">DSM 45601</strain>
    </source>
</reference>
<gene>
    <name evidence="3" type="ORF">CLV72_101152</name>
</gene>
<dbReference type="AlphaFoldDB" id="A0A2T0QCC6"/>
<dbReference type="Pfam" id="PF04149">
    <property type="entry name" value="DUF397"/>
    <property type="match status" value="1"/>
</dbReference>
<evidence type="ECO:0000313" key="3">
    <source>
        <dbReference type="EMBL" id="PRY01569.1"/>
    </source>
</evidence>
<dbReference type="RefSeq" id="WP_106237504.1">
    <property type="nucleotide sequence ID" value="NZ_PVZC01000001.1"/>
</dbReference>
<keyword evidence="4" id="KW-1185">Reference proteome</keyword>
<evidence type="ECO:0000259" key="2">
    <source>
        <dbReference type="Pfam" id="PF04149"/>
    </source>
</evidence>
<accession>A0A2T0QCC6</accession>
<protein>
    <submittedName>
        <fullName evidence="3">Uncharacterized protein DUF397</fullName>
    </submittedName>
</protein>
<dbReference type="InterPro" id="IPR007278">
    <property type="entry name" value="DUF397"/>
</dbReference>